<dbReference type="SUPFAM" id="SSF81321">
    <property type="entry name" value="Family A G protein-coupled receptor-like"/>
    <property type="match status" value="1"/>
</dbReference>
<name>A0A9F7TD36_ICTPU</name>
<reference evidence="18" key="2">
    <citation type="submission" date="2025-08" db="UniProtKB">
        <authorList>
            <consortium name="RefSeq"/>
        </authorList>
    </citation>
    <scope>IDENTIFICATION</scope>
    <source>
        <tissue evidence="18">Blood</tissue>
    </source>
</reference>
<keyword evidence="6 13" id="KW-0297">G-protein coupled receptor</keyword>
<keyword evidence="10" id="KW-0325">Glycoprotein</keyword>
<dbReference type="OrthoDB" id="6117944at2759"/>
<dbReference type="InterPro" id="IPR017452">
    <property type="entry name" value="GPCR_Rhodpsn_7TM"/>
</dbReference>
<dbReference type="Proteomes" id="UP000221080">
    <property type="component" value="Chromosome 22"/>
</dbReference>
<evidence type="ECO:0000256" key="9">
    <source>
        <dbReference type="ARBA" id="ARBA00023170"/>
    </source>
</evidence>
<proteinExistence type="inferred from homology"/>
<organism evidence="17 18">
    <name type="scientific">Ictalurus punctatus</name>
    <name type="common">Channel catfish</name>
    <name type="synonym">Silurus punctatus</name>
    <dbReference type="NCBI Taxonomy" id="7998"/>
    <lineage>
        <taxon>Eukaryota</taxon>
        <taxon>Metazoa</taxon>
        <taxon>Chordata</taxon>
        <taxon>Craniata</taxon>
        <taxon>Vertebrata</taxon>
        <taxon>Euteleostomi</taxon>
        <taxon>Actinopterygii</taxon>
        <taxon>Neopterygii</taxon>
        <taxon>Teleostei</taxon>
        <taxon>Ostariophysi</taxon>
        <taxon>Siluriformes</taxon>
        <taxon>Ictaluridae</taxon>
        <taxon>Ictalurus</taxon>
    </lineage>
</organism>
<dbReference type="GO" id="GO:0007200">
    <property type="term" value="P:phospholipase C-activating G protein-coupled receptor signaling pathway"/>
    <property type="evidence" value="ECO:0007669"/>
    <property type="project" value="TreeGrafter"/>
</dbReference>
<dbReference type="PANTHER" id="PTHR24225:SF0">
    <property type="entry name" value="N-FORMYL PEPTIDE RECEPTOR 2"/>
    <property type="match status" value="1"/>
</dbReference>
<reference evidence="17" key="1">
    <citation type="journal article" date="2016" name="Nat. Commun.">
        <title>The channel catfish genome sequence provides insights into the evolution of scale formation in teleosts.</title>
        <authorList>
            <person name="Liu Z."/>
            <person name="Liu S."/>
            <person name="Yao J."/>
            <person name="Bao L."/>
            <person name="Zhang J."/>
            <person name="Li Y."/>
            <person name="Jiang C."/>
            <person name="Sun L."/>
            <person name="Wang R."/>
            <person name="Zhang Y."/>
            <person name="Zhou T."/>
            <person name="Zeng Q."/>
            <person name="Fu Q."/>
            <person name="Gao S."/>
            <person name="Li N."/>
            <person name="Koren S."/>
            <person name="Jiang Y."/>
            <person name="Zimin A."/>
            <person name="Xu P."/>
            <person name="Phillippy A.M."/>
            <person name="Geng X."/>
            <person name="Song L."/>
            <person name="Sun F."/>
            <person name="Li C."/>
            <person name="Wang X."/>
            <person name="Chen A."/>
            <person name="Jin Y."/>
            <person name="Yuan Z."/>
            <person name="Yang Y."/>
            <person name="Tan S."/>
            <person name="Peatman E."/>
            <person name="Lu J."/>
            <person name="Qin Z."/>
            <person name="Dunham R."/>
            <person name="Li Z."/>
            <person name="Sonstegard T."/>
            <person name="Feng J."/>
            <person name="Danzmann R.G."/>
            <person name="Schroeder S."/>
            <person name="Scheffler B."/>
            <person name="Duke M.V."/>
            <person name="Ballard L."/>
            <person name="Kucuktas H."/>
            <person name="Kaltenboeck L."/>
            <person name="Liu H."/>
            <person name="Armbruster J."/>
            <person name="Xie Y."/>
            <person name="Kirby M.L."/>
            <person name="Tian Y."/>
            <person name="Flanagan M.E."/>
            <person name="Mu W."/>
            <person name="Waldbieser G.C."/>
        </authorList>
    </citation>
    <scope>NUCLEOTIDE SEQUENCE [LARGE SCALE GENOMIC DNA]</scope>
    <source>
        <strain evidence="17">SDA103</strain>
    </source>
</reference>
<dbReference type="PRINTS" id="PR00237">
    <property type="entry name" value="GPCRRHODOPSN"/>
</dbReference>
<dbReference type="GO" id="GO:0006954">
    <property type="term" value="P:inflammatory response"/>
    <property type="evidence" value="ECO:0007669"/>
    <property type="project" value="TreeGrafter"/>
</dbReference>
<comment type="subcellular location">
    <subcellularLocation>
        <location evidence="1">Cell membrane</location>
        <topology evidence="1">Multi-pass membrane protein</topology>
    </subcellularLocation>
</comment>
<dbReference type="FunFam" id="1.20.1070.10:FF:000034">
    <property type="entry name" value="G-protein coupled receptor 1"/>
    <property type="match status" value="1"/>
</dbReference>
<evidence type="ECO:0000256" key="2">
    <source>
        <dbReference type="ARBA" id="ARBA00022475"/>
    </source>
</evidence>
<keyword evidence="2" id="KW-1003">Cell membrane</keyword>
<dbReference type="GeneID" id="108255814"/>
<protein>
    <submittedName>
        <fullName evidence="18">Chemerin-like receptor 1</fullName>
    </submittedName>
</protein>
<dbReference type="Gene3D" id="1.20.1070.10">
    <property type="entry name" value="Rhodopsin 7-helix transmembrane proteins"/>
    <property type="match status" value="1"/>
</dbReference>
<evidence type="ECO:0000313" key="17">
    <source>
        <dbReference type="Proteomes" id="UP000221080"/>
    </source>
</evidence>
<feature type="transmembrane region" description="Helical" evidence="15">
    <location>
        <begin position="205"/>
        <end position="234"/>
    </location>
</feature>
<feature type="transmembrane region" description="Helical" evidence="15">
    <location>
        <begin position="161"/>
        <end position="182"/>
    </location>
</feature>
<evidence type="ECO:0000256" key="12">
    <source>
        <dbReference type="ARBA" id="ARBA00025736"/>
    </source>
</evidence>
<dbReference type="AlphaFoldDB" id="A0A9F7TD36"/>
<dbReference type="CDD" id="cd14974">
    <property type="entry name" value="7tmA_Anaphylatoxin_R-like"/>
    <property type="match status" value="1"/>
</dbReference>
<evidence type="ECO:0000256" key="8">
    <source>
        <dbReference type="ARBA" id="ARBA00023157"/>
    </source>
</evidence>
<sequence>MDSVLHSTDETSDYPEYNGADNKMDNSSTALVPSTVAPAHCTDAICVLLTIANVIIMVLGIAGNGLVIWIAGFKIKKTVNTVWYLSLAVSDFLFCAFLPFSIAYNVKREWDFGLFMCKFTSFILFLNMFSSIFLLLIISVDRCVVVMCPVWAQNKRTIRRALVMVALAWTISALLSLPPAIFRDITISKSKHVCYYNYSHDEEHIAVVVCRFIFGFVIPLLIIITCYVLITLKLKNNQMAKSNKPFKIMTALIAAFFICWMPYHIFNLLELNLKYAYILPIGQKFGSTLASANSFMNPLLYAFMGKDLKSKCCALLSKIESTFEEEARSTLQGTSNTNSGDGKLSSTV</sequence>
<dbReference type="KEGG" id="ipu:108255814"/>
<dbReference type="GO" id="GO:0006935">
    <property type="term" value="P:chemotaxis"/>
    <property type="evidence" value="ECO:0007669"/>
    <property type="project" value="UniProtKB-KW"/>
</dbReference>
<evidence type="ECO:0000256" key="7">
    <source>
        <dbReference type="ARBA" id="ARBA00023136"/>
    </source>
</evidence>
<dbReference type="PANTHER" id="PTHR24225">
    <property type="entry name" value="CHEMOTACTIC RECEPTOR"/>
    <property type="match status" value="1"/>
</dbReference>
<dbReference type="GO" id="GO:0005886">
    <property type="term" value="C:plasma membrane"/>
    <property type="evidence" value="ECO:0007669"/>
    <property type="project" value="UniProtKB-SubCell"/>
</dbReference>
<evidence type="ECO:0000259" key="16">
    <source>
        <dbReference type="PROSITE" id="PS50262"/>
    </source>
</evidence>
<comment type="similarity">
    <text evidence="12">Belongs to the chemokine-like receptor (CMKLR) family.</text>
</comment>
<keyword evidence="8" id="KW-1015">Disulfide bond</keyword>
<gene>
    <name evidence="18" type="primary">LOC108255814</name>
</gene>
<evidence type="ECO:0000256" key="11">
    <source>
        <dbReference type="ARBA" id="ARBA00023224"/>
    </source>
</evidence>
<evidence type="ECO:0000256" key="4">
    <source>
        <dbReference type="ARBA" id="ARBA00022692"/>
    </source>
</evidence>
<dbReference type="GO" id="GO:0004875">
    <property type="term" value="F:complement receptor activity"/>
    <property type="evidence" value="ECO:0007669"/>
    <property type="project" value="TreeGrafter"/>
</dbReference>
<evidence type="ECO:0000256" key="10">
    <source>
        <dbReference type="ARBA" id="ARBA00023180"/>
    </source>
</evidence>
<keyword evidence="7 15" id="KW-0472">Membrane</keyword>
<evidence type="ECO:0000256" key="1">
    <source>
        <dbReference type="ARBA" id="ARBA00004651"/>
    </source>
</evidence>
<keyword evidence="3" id="KW-0145">Chemotaxis</keyword>
<evidence type="ECO:0000256" key="13">
    <source>
        <dbReference type="RuleBase" id="RU000688"/>
    </source>
</evidence>
<dbReference type="PROSITE" id="PS00237">
    <property type="entry name" value="G_PROTEIN_RECEP_F1_1"/>
    <property type="match status" value="1"/>
</dbReference>
<keyword evidence="9 13" id="KW-0675">Receptor</keyword>
<keyword evidence="4 13" id="KW-0812">Transmembrane</keyword>
<evidence type="ECO:0000256" key="5">
    <source>
        <dbReference type="ARBA" id="ARBA00022989"/>
    </source>
</evidence>
<dbReference type="PROSITE" id="PS50262">
    <property type="entry name" value="G_PROTEIN_RECEP_F1_2"/>
    <property type="match status" value="1"/>
</dbReference>
<dbReference type="InterPro" id="IPR000276">
    <property type="entry name" value="GPCR_Rhodpsn"/>
</dbReference>
<feature type="domain" description="G-protein coupled receptors family 1 profile" evidence="16">
    <location>
        <begin position="63"/>
        <end position="301"/>
    </location>
</feature>
<feature type="transmembrane region" description="Helical" evidence="15">
    <location>
        <begin position="47"/>
        <end position="70"/>
    </location>
</feature>
<feature type="transmembrane region" description="Helical" evidence="15">
    <location>
        <begin position="82"/>
        <end position="102"/>
    </location>
</feature>
<dbReference type="GO" id="GO:0007204">
    <property type="term" value="P:positive regulation of cytosolic calcium ion concentration"/>
    <property type="evidence" value="ECO:0007669"/>
    <property type="project" value="TreeGrafter"/>
</dbReference>
<keyword evidence="17" id="KW-1185">Reference proteome</keyword>
<feature type="transmembrane region" description="Helical" evidence="15">
    <location>
        <begin position="246"/>
        <end position="265"/>
    </location>
</feature>
<accession>A0A9F7TD36</accession>
<evidence type="ECO:0000256" key="3">
    <source>
        <dbReference type="ARBA" id="ARBA00022500"/>
    </source>
</evidence>
<feature type="transmembrane region" description="Helical" evidence="15">
    <location>
        <begin position="122"/>
        <end position="140"/>
    </location>
</feature>
<evidence type="ECO:0000256" key="15">
    <source>
        <dbReference type="SAM" id="Phobius"/>
    </source>
</evidence>
<dbReference type="InterPro" id="IPR000826">
    <property type="entry name" value="Formyl_rcpt-rel"/>
</dbReference>
<comment type="similarity">
    <text evidence="13">Belongs to the G-protein coupled receptor 1 family.</text>
</comment>
<evidence type="ECO:0000313" key="18">
    <source>
        <dbReference type="RefSeq" id="XP_053530523.1"/>
    </source>
</evidence>
<feature type="region of interest" description="Disordered" evidence="14">
    <location>
        <begin position="1"/>
        <end position="21"/>
    </location>
</feature>
<dbReference type="PRINTS" id="PR00526">
    <property type="entry name" value="FMETLEUPHER"/>
</dbReference>
<keyword evidence="11 13" id="KW-0807">Transducer</keyword>
<dbReference type="RefSeq" id="XP_053530523.1">
    <property type="nucleotide sequence ID" value="XM_053674548.1"/>
</dbReference>
<dbReference type="GO" id="GO:0004930">
    <property type="term" value="F:G protein-coupled receptor activity"/>
    <property type="evidence" value="ECO:0007669"/>
    <property type="project" value="UniProtKB-KW"/>
</dbReference>
<evidence type="ECO:0000256" key="14">
    <source>
        <dbReference type="SAM" id="MobiDB-lite"/>
    </source>
</evidence>
<dbReference type="Pfam" id="PF00001">
    <property type="entry name" value="7tm_1"/>
    <property type="match status" value="1"/>
</dbReference>
<dbReference type="OMA" id="DIHKERN"/>
<evidence type="ECO:0000256" key="6">
    <source>
        <dbReference type="ARBA" id="ARBA00023040"/>
    </source>
</evidence>
<keyword evidence="5 15" id="KW-1133">Transmembrane helix</keyword>